<evidence type="ECO:0000313" key="1">
    <source>
        <dbReference type="EMBL" id="PWY99381.1"/>
    </source>
</evidence>
<dbReference type="AlphaFoldDB" id="A0A317XMS8"/>
<dbReference type="Proteomes" id="UP000246740">
    <property type="component" value="Unassembled WGS sequence"/>
</dbReference>
<organism evidence="1 2">
    <name type="scientific">Testicularia cyperi</name>
    <dbReference type="NCBI Taxonomy" id="1882483"/>
    <lineage>
        <taxon>Eukaryota</taxon>
        <taxon>Fungi</taxon>
        <taxon>Dikarya</taxon>
        <taxon>Basidiomycota</taxon>
        <taxon>Ustilaginomycotina</taxon>
        <taxon>Ustilaginomycetes</taxon>
        <taxon>Ustilaginales</taxon>
        <taxon>Anthracoideaceae</taxon>
        <taxon>Testicularia</taxon>
    </lineage>
</organism>
<dbReference type="InParanoid" id="A0A317XMS8"/>
<accession>A0A317XMS8</accession>
<protein>
    <submittedName>
        <fullName evidence="1">Uncharacterized protein</fullName>
    </submittedName>
</protein>
<proteinExistence type="predicted"/>
<dbReference type="EMBL" id="KZ819195">
    <property type="protein sequence ID" value="PWY99381.1"/>
    <property type="molecule type" value="Genomic_DNA"/>
</dbReference>
<evidence type="ECO:0000313" key="2">
    <source>
        <dbReference type="Proteomes" id="UP000246740"/>
    </source>
</evidence>
<name>A0A317XMS8_9BASI</name>
<gene>
    <name evidence="1" type="ORF">BCV70DRAFT_117586</name>
</gene>
<sequence length="123" mass="13706">MPPFLSHFFPIGIQRQFFRRPFLFPWSSVVLSLTLSEAASQRRVERSGFRSSLPKHRIVLGTWLPWELVADHNSVRADSHIAHCGSAPIRRSGLLCSTEHLSALPSTCPMGGPLKLGWVACSL</sequence>
<reference evidence="1 2" key="1">
    <citation type="journal article" date="2018" name="Mol. Biol. Evol.">
        <title>Broad Genomic Sampling Reveals a Smut Pathogenic Ancestry of the Fungal Clade Ustilaginomycotina.</title>
        <authorList>
            <person name="Kijpornyongpan T."/>
            <person name="Mondo S.J."/>
            <person name="Barry K."/>
            <person name="Sandor L."/>
            <person name="Lee J."/>
            <person name="Lipzen A."/>
            <person name="Pangilinan J."/>
            <person name="LaButti K."/>
            <person name="Hainaut M."/>
            <person name="Henrissat B."/>
            <person name="Grigoriev I.V."/>
            <person name="Spatafora J.W."/>
            <person name="Aime M.C."/>
        </authorList>
    </citation>
    <scope>NUCLEOTIDE SEQUENCE [LARGE SCALE GENOMIC DNA]</scope>
    <source>
        <strain evidence="1 2">MCA 3645</strain>
    </source>
</reference>
<keyword evidence="2" id="KW-1185">Reference proteome</keyword>